<evidence type="ECO:0000313" key="4">
    <source>
        <dbReference type="EMBL" id="CAB4806377.1"/>
    </source>
</evidence>
<feature type="domain" description="Peptidase M20 dimerisation" evidence="1">
    <location>
        <begin position="169"/>
        <end position="259"/>
    </location>
</feature>
<name>A0A6J7DQC2_9ZZZZ</name>
<evidence type="ECO:0000313" key="7">
    <source>
        <dbReference type="EMBL" id="CAB5029212.1"/>
    </source>
</evidence>
<dbReference type="SUPFAM" id="SSF53187">
    <property type="entry name" value="Zn-dependent exopeptidases"/>
    <property type="match status" value="1"/>
</dbReference>
<dbReference type="PANTHER" id="PTHR30575:SF0">
    <property type="entry name" value="XAA-ARG DIPEPTIDASE"/>
    <property type="match status" value="1"/>
</dbReference>
<dbReference type="EMBL" id="CAEZYH010000053">
    <property type="protein sequence ID" value="CAB4723287.1"/>
    <property type="molecule type" value="Genomic_DNA"/>
</dbReference>
<dbReference type="InterPro" id="IPR002933">
    <property type="entry name" value="Peptidase_M20"/>
</dbReference>
<sequence>MNAPNQPIIDAVDNLAGRLIAVSRDIHAHPELNYAEHYAHDLLTGVLAEYGLDVTPHAYGVDTAFEAVVGDPDAPEVLVLLEYDALPGIGHGCGHNVIAAAGLGAGLVAASMARDLGGRVRILGTPAEEGGGGKIAMARNGAFSAGVAAMMIHPADADLIKMDSIAVHTVDITYEGKAAHAAAAPWEGRNALDAAVLGYMNVAALRQHIRPTERIHGIITEGGEKPNIVPRRAAATWYVRSNTISTLQPLKQRVLSCLEGATSACGCSMSATWDDHTYADVRDNMAIVNSFVHNMESLGRLVRDPRTDGRPVMGSTDMGNVSYLLPSIHPMVKVAPDGVAIHTEDFAHYAGSESGDEGVLVGAKAMAMTVVDLWTNAELRAQAHEEFSLVSSEVDVLGY</sequence>
<dbReference type="FunFam" id="3.30.70.360:FF:000004">
    <property type="entry name" value="Peptidase M20 domain-containing protein 2"/>
    <property type="match status" value="1"/>
</dbReference>
<accession>A0A6J7DQC2</accession>
<dbReference type="Gene3D" id="3.40.630.10">
    <property type="entry name" value="Zn peptidases"/>
    <property type="match status" value="1"/>
</dbReference>
<dbReference type="PIRSF" id="PIRSF037226">
    <property type="entry name" value="Amidohydrolase_ACY1L2_prd"/>
    <property type="match status" value="1"/>
</dbReference>
<dbReference type="PANTHER" id="PTHR30575">
    <property type="entry name" value="PEPTIDASE M20"/>
    <property type="match status" value="1"/>
</dbReference>
<evidence type="ECO:0000313" key="2">
    <source>
        <dbReference type="EMBL" id="CAB4723287.1"/>
    </source>
</evidence>
<dbReference type="AlphaFoldDB" id="A0A6J7DQC2"/>
<evidence type="ECO:0000313" key="3">
    <source>
        <dbReference type="EMBL" id="CAB4775415.1"/>
    </source>
</evidence>
<dbReference type="EMBL" id="CAFBLJ010000055">
    <property type="protein sequence ID" value="CAB4873162.1"/>
    <property type="molecule type" value="Genomic_DNA"/>
</dbReference>
<dbReference type="Pfam" id="PF01546">
    <property type="entry name" value="Peptidase_M20"/>
    <property type="match status" value="1"/>
</dbReference>
<evidence type="ECO:0000313" key="6">
    <source>
        <dbReference type="EMBL" id="CAB4901380.1"/>
    </source>
</evidence>
<dbReference type="InterPro" id="IPR017439">
    <property type="entry name" value="Amidohydrolase"/>
</dbReference>
<dbReference type="EMBL" id="CAFBMF010000054">
    <property type="protein sequence ID" value="CAB4901380.1"/>
    <property type="molecule type" value="Genomic_DNA"/>
</dbReference>
<proteinExistence type="predicted"/>
<dbReference type="Gene3D" id="3.30.70.360">
    <property type="match status" value="1"/>
</dbReference>
<dbReference type="InterPro" id="IPR036264">
    <property type="entry name" value="Bact_exopeptidase_dim_dom"/>
</dbReference>
<dbReference type="EMBL" id="CAEZZP010000064">
    <property type="protein sequence ID" value="CAB4775415.1"/>
    <property type="molecule type" value="Genomic_DNA"/>
</dbReference>
<reference evidence="5" key="1">
    <citation type="submission" date="2020-05" db="EMBL/GenBank/DDBJ databases">
        <authorList>
            <person name="Chiriac C."/>
            <person name="Salcher M."/>
            <person name="Ghai R."/>
            <person name="Kavagutti S V."/>
        </authorList>
    </citation>
    <scope>NUCLEOTIDE SEQUENCE</scope>
</reference>
<dbReference type="InterPro" id="IPR011650">
    <property type="entry name" value="Peptidase_M20_dimer"/>
</dbReference>
<dbReference type="NCBIfam" id="TIGR01891">
    <property type="entry name" value="amidohydrolases"/>
    <property type="match status" value="1"/>
</dbReference>
<evidence type="ECO:0000259" key="1">
    <source>
        <dbReference type="Pfam" id="PF07687"/>
    </source>
</evidence>
<dbReference type="CDD" id="cd05672">
    <property type="entry name" value="M20_ACY1L2-like"/>
    <property type="match status" value="1"/>
</dbReference>
<gene>
    <name evidence="2" type="ORF">UFOPK2658_01207</name>
    <name evidence="3" type="ORF">UFOPK2880_01076</name>
    <name evidence="4" type="ORF">UFOPK3004_00959</name>
    <name evidence="5" type="ORF">UFOPK3304_01121</name>
    <name evidence="6" type="ORF">UFOPK3494_00954</name>
    <name evidence="7" type="ORF">UFOPK4134_00809</name>
</gene>
<dbReference type="SUPFAM" id="SSF55031">
    <property type="entry name" value="Bacterial exopeptidase dimerisation domain"/>
    <property type="match status" value="1"/>
</dbReference>
<dbReference type="InterPro" id="IPR052030">
    <property type="entry name" value="Peptidase_M20/M20A_hydrolases"/>
</dbReference>
<protein>
    <submittedName>
        <fullName evidence="5">Unannotated protein</fullName>
    </submittedName>
</protein>
<dbReference type="InterPro" id="IPR017144">
    <property type="entry name" value="Xaa-Arg_dipeptidase"/>
</dbReference>
<evidence type="ECO:0000313" key="5">
    <source>
        <dbReference type="EMBL" id="CAB4873162.1"/>
    </source>
</evidence>
<dbReference type="EMBL" id="CAFAAL010000077">
    <property type="protein sequence ID" value="CAB4806377.1"/>
    <property type="molecule type" value="Genomic_DNA"/>
</dbReference>
<dbReference type="GO" id="GO:0016805">
    <property type="term" value="F:dipeptidase activity"/>
    <property type="evidence" value="ECO:0007669"/>
    <property type="project" value="InterPro"/>
</dbReference>
<organism evidence="5">
    <name type="scientific">freshwater metagenome</name>
    <dbReference type="NCBI Taxonomy" id="449393"/>
    <lineage>
        <taxon>unclassified sequences</taxon>
        <taxon>metagenomes</taxon>
        <taxon>ecological metagenomes</taxon>
    </lineage>
</organism>
<dbReference type="EMBL" id="CAFBPS010000049">
    <property type="protein sequence ID" value="CAB5029212.1"/>
    <property type="molecule type" value="Genomic_DNA"/>
</dbReference>
<dbReference type="Pfam" id="PF07687">
    <property type="entry name" value="M20_dimer"/>
    <property type="match status" value="1"/>
</dbReference>